<dbReference type="InterPro" id="IPR010905">
    <property type="entry name" value="Glyco_hydro_88"/>
</dbReference>
<evidence type="ECO:0008006" key="5">
    <source>
        <dbReference type="Google" id="ProtNLM"/>
    </source>
</evidence>
<accession>A0A919EM58</accession>
<proteinExistence type="predicted"/>
<evidence type="ECO:0000313" key="4">
    <source>
        <dbReference type="Proteomes" id="UP000623842"/>
    </source>
</evidence>
<dbReference type="SUPFAM" id="SSF48208">
    <property type="entry name" value="Six-hairpin glycosidases"/>
    <property type="match status" value="1"/>
</dbReference>
<evidence type="ECO:0000313" key="3">
    <source>
        <dbReference type="EMBL" id="GHF97217.1"/>
    </source>
</evidence>
<feature type="chain" id="PRO_5036943308" description="Glycoside hydrolase family 88 protein" evidence="2">
    <location>
        <begin position="21"/>
        <end position="390"/>
    </location>
</feature>
<name>A0A919EM58_9GAMM</name>
<dbReference type="Pfam" id="PF07470">
    <property type="entry name" value="Glyco_hydro_88"/>
    <property type="match status" value="1"/>
</dbReference>
<dbReference type="EMBL" id="BNCK01000006">
    <property type="protein sequence ID" value="GHF97217.1"/>
    <property type="molecule type" value="Genomic_DNA"/>
</dbReference>
<dbReference type="Proteomes" id="UP000623842">
    <property type="component" value="Unassembled WGS sequence"/>
</dbReference>
<reference evidence="3" key="1">
    <citation type="journal article" date="2014" name="Int. J. Syst. Evol. Microbiol.">
        <title>Complete genome sequence of Corynebacterium casei LMG S-19264T (=DSM 44701T), isolated from a smear-ripened cheese.</title>
        <authorList>
            <consortium name="US DOE Joint Genome Institute (JGI-PGF)"/>
            <person name="Walter F."/>
            <person name="Albersmeier A."/>
            <person name="Kalinowski J."/>
            <person name="Ruckert C."/>
        </authorList>
    </citation>
    <scope>NUCLEOTIDE SEQUENCE</scope>
    <source>
        <strain evidence="3">KCTC 42731</strain>
    </source>
</reference>
<organism evidence="3 4">
    <name type="scientific">Thalassotalea marina</name>
    <dbReference type="NCBI Taxonomy" id="1673741"/>
    <lineage>
        <taxon>Bacteria</taxon>
        <taxon>Pseudomonadati</taxon>
        <taxon>Pseudomonadota</taxon>
        <taxon>Gammaproteobacteria</taxon>
        <taxon>Alteromonadales</taxon>
        <taxon>Colwelliaceae</taxon>
        <taxon>Thalassotalea</taxon>
    </lineage>
</organism>
<gene>
    <name evidence="3" type="ORF">GCM10017161_26700</name>
</gene>
<dbReference type="InterPro" id="IPR008928">
    <property type="entry name" value="6-hairpin_glycosidase_sf"/>
</dbReference>
<comment type="caution">
    <text evidence="3">The sequence shown here is derived from an EMBL/GenBank/DDBJ whole genome shotgun (WGS) entry which is preliminary data.</text>
</comment>
<feature type="signal peptide" evidence="2">
    <location>
        <begin position="1"/>
        <end position="20"/>
    </location>
</feature>
<sequence length="390" mass="44454">MLKKLHLLFISSALVLTACANQQSAPPLADVEQIETNMKRVANWQINNWTQRVDWNKGGKLTKQHGVANWTNATLYVGMLELAEVSGDERYQQWVVERGEQANWTRDTTYDKYPGRIYHADDYAVGQAYFDLYLQSGDKKMFEPIKNHLDWIMANRKTGSLEWKKGTDRLTRWGWSDALFMAPPVFARLAAITNEQKYLDFMHEEYMATYNYLWDTEESLFFRDSSFFDAREKNGEKVFWSRGNGWVFGGLAIMLQDLPDTWQHKAFYQDLFKQMAKRLKGLQKPDGSWPMGLLGGVEGYPNKEVSGTGFFTYGLAWGINSGLLEKDEYINTVKRGWYALETSIQPNGMLGYVQPVGAAPGDSGPNKTEVYGVGAFLSAGAEVIRLQKAQ</sequence>
<evidence type="ECO:0000256" key="1">
    <source>
        <dbReference type="ARBA" id="ARBA00022801"/>
    </source>
</evidence>
<dbReference type="AlphaFoldDB" id="A0A919EM58"/>
<dbReference type="RefSeq" id="WP_189771506.1">
    <property type="nucleotide sequence ID" value="NZ_BNCK01000006.1"/>
</dbReference>
<protein>
    <recommendedName>
        <fullName evidence="5">Glycoside hydrolase family 88 protein</fullName>
    </recommendedName>
</protein>
<evidence type="ECO:0000256" key="2">
    <source>
        <dbReference type="SAM" id="SignalP"/>
    </source>
</evidence>
<dbReference type="GO" id="GO:0016787">
    <property type="term" value="F:hydrolase activity"/>
    <property type="evidence" value="ECO:0007669"/>
    <property type="project" value="UniProtKB-KW"/>
</dbReference>
<dbReference type="GO" id="GO:0005975">
    <property type="term" value="P:carbohydrate metabolic process"/>
    <property type="evidence" value="ECO:0007669"/>
    <property type="project" value="InterPro"/>
</dbReference>
<reference evidence="3" key="2">
    <citation type="submission" date="2020-09" db="EMBL/GenBank/DDBJ databases">
        <authorList>
            <person name="Sun Q."/>
            <person name="Kim S."/>
        </authorList>
    </citation>
    <scope>NUCLEOTIDE SEQUENCE</scope>
    <source>
        <strain evidence="3">KCTC 42731</strain>
    </source>
</reference>
<dbReference type="PANTHER" id="PTHR33886:SF8">
    <property type="entry name" value="UNSATURATED RHAMNOGALACTURONAN HYDROLASE (EUROFUNG)"/>
    <property type="match status" value="1"/>
</dbReference>
<dbReference type="PANTHER" id="PTHR33886">
    <property type="entry name" value="UNSATURATED RHAMNOGALACTURONAN HYDROLASE (EUROFUNG)"/>
    <property type="match status" value="1"/>
</dbReference>
<dbReference type="Gene3D" id="1.50.10.10">
    <property type="match status" value="1"/>
</dbReference>
<dbReference type="PROSITE" id="PS51257">
    <property type="entry name" value="PROKAR_LIPOPROTEIN"/>
    <property type="match status" value="1"/>
</dbReference>
<dbReference type="InterPro" id="IPR012341">
    <property type="entry name" value="6hp_glycosidase-like_sf"/>
</dbReference>
<keyword evidence="1" id="KW-0378">Hydrolase</keyword>
<keyword evidence="4" id="KW-1185">Reference proteome</keyword>
<dbReference type="InterPro" id="IPR052043">
    <property type="entry name" value="PolySaccharide_Degr_Enz"/>
</dbReference>
<keyword evidence="2" id="KW-0732">Signal</keyword>